<organism evidence="1 2">
    <name type="scientific">Caulobacter ginsengisoli</name>
    <dbReference type="NCBI Taxonomy" id="400775"/>
    <lineage>
        <taxon>Bacteria</taxon>
        <taxon>Pseudomonadati</taxon>
        <taxon>Pseudomonadota</taxon>
        <taxon>Alphaproteobacteria</taxon>
        <taxon>Caulobacterales</taxon>
        <taxon>Caulobacteraceae</taxon>
        <taxon>Caulobacter</taxon>
    </lineage>
</organism>
<proteinExistence type="predicted"/>
<keyword evidence="2" id="KW-1185">Reference proteome</keyword>
<reference evidence="1 2" key="1">
    <citation type="submission" date="2023-07" db="EMBL/GenBank/DDBJ databases">
        <title>Genomic Encyclopedia of Type Strains, Phase IV (KMG-IV): sequencing the most valuable type-strain genomes for metagenomic binning, comparative biology and taxonomic classification.</title>
        <authorList>
            <person name="Goeker M."/>
        </authorList>
    </citation>
    <scope>NUCLEOTIDE SEQUENCE [LARGE SCALE GENOMIC DNA]</scope>
    <source>
        <strain evidence="1 2">DSM 18695</strain>
    </source>
</reference>
<name>A0ABU0IN12_9CAUL</name>
<protein>
    <submittedName>
        <fullName evidence="1">ArsR family transcriptional regulator</fullName>
    </submittedName>
</protein>
<evidence type="ECO:0000313" key="2">
    <source>
        <dbReference type="Proteomes" id="UP001228905"/>
    </source>
</evidence>
<dbReference type="EMBL" id="JAUSVS010000001">
    <property type="protein sequence ID" value="MDQ0462538.1"/>
    <property type="molecule type" value="Genomic_DNA"/>
</dbReference>
<evidence type="ECO:0000313" key="1">
    <source>
        <dbReference type="EMBL" id="MDQ0462538.1"/>
    </source>
</evidence>
<dbReference type="SUPFAM" id="SSF46785">
    <property type="entry name" value="Winged helix' DNA-binding domain"/>
    <property type="match status" value="1"/>
</dbReference>
<dbReference type="InterPro" id="IPR036390">
    <property type="entry name" value="WH_DNA-bd_sf"/>
</dbReference>
<dbReference type="RefSeq" id="WP_307344963.1">
    <property type="nucleotide sequence ID" value="NZ_JAUSVS010000001.1"/>
</dbReference>
<accession>A0ABU0IN12</accession>
<gene>
    <name evidence="1" type="ORF">QO010_000286</name>
</gene>
<sequence length="172" mass="18547">MLERLSAEGLVEHVSEKAGVGRPGQVWSLTGAGHARFPDSHAQMTLELIAAARSAFGEEGLDRLIAARETASAQSYGEQLTAPDLEARLEQLALARAREGYMAKVEPHPDGGWLLIENHCPICAAARACQGFCRSELALFRLMLGDGVSIERTDHILAGARRCAYRVQPAAI</sequence>
<dbReference type="Proteomes" id="UP001228905">
    <property type="component" value="Unassembled WGS sequence"/>
</dbReference>
<comment type="caution">
    <text evidence="1">The sequence shown here is derived from an EMBL/GenBank/DDBJ whole genome shotgun (WGS) entry which is preliminary data.</text>
</comment>